<evidence type="ECO:0000313" key="2">
    <source>
        <dbReference type="Proteomes" id="UP000095042"/>
    </source>
</evidence>
<keyword evidence="2" id="KW-1185">Reference proteome</keyword>
<dbReference type="OrthoDB" id="7630100at2"/>
<organism evidence="1 2">
    <name type="scientific">Methyloceanibacter marginalis</name>
    <dbReference type="NCBI Taxonomy" id="1774971"/>
    <lineage>
        <taxon>Bacteria</taxon>
        <taxon>Pseudomonadati</taxon>
        <taxon>Pseudomonadota</taxon>
        <taxon>Alphaproteobacteria</taxon>
        <taxon>Hyphomicrobiales</taxon>
        <taxon>Hyphomicrobiaceae</taxon>
        <taxon>Methyloceanibacter</taxon>
    </lineage>
</organism>
<proteinExistence type="predicted"/>
<dbReference type="Pfam" id="PF11306">
    <property type="entry name" value="DUF3108"/>
    <property type="match status" value="1"/>
</dbReference>
<gene>
    <name evidence="1" type="ORF">AUC71_14805</name>
</gene>
<dbReference type="RefSeq" id="WP_069624281.1">
    <property type="nucleotide sequence ID" value="NZ_LPWD01000283.1"/>
</dbReference>
<accession>A0A1E3W9N0</accession>
<sequence>MSDGSEAYRLHNRLPGACGPGALSKRRRGGAGCRPDRRDLCAGLAGINLGEFTVTAAYSASAYEMAADGRFSLLAGLLYKATGKTTSNGRLTEESPQPARYTLSYEDSKKSQQLRMSFAGGAVSDVKIVPHKKPNPRDLPVTAEQLKGVLDPLTAAFLSVRSDAPPGDLKVCGQTIKVFDGRQRFNIALTPKRTETLGRGAPKGLSARVAVCRVRYEPIGGYRPDHPGVQFMQKTDEVEAWLVSVPGTEFYVPYKVLVPTAWGTGTVTLTDMKVAVGAQRAAAP</sequence>
<dbReference type="InterPro" id="IPR021457">
    <property type="entry name" value="DUF3108"/>
</dbReference>
<dbReference type="Proteomes" id="UP000095042">
    <property type="component" value="Unassembled WGS sequence"/>
</dbReference>
<name>A0A1E3W9N0_9HYPH</name>
<evidence type="ECO:0000313" key="1">
    <source>
        <dbReference type="EMBL" id="ODS02524.1"/>
    </source>
</evidence>
<reference evidence="1 2" key="1">
    <citation type="journal article" date="2016" name="Environ. Microbiol.">
        <title>New Methyloceanibacter diversity from North Sea sediments includes methanotroph containing solely the soluble methane monooxygenase.</title>
        <authorList>
            <person name="Vekeman B."/>
            <person name="Kerckhof F.M."/>
            <person name="Cremers G."/>
            <person name="de Vos P."/>
            <person name="Vandamme P."/>
            <person name="Boon N."/>
            <person name="Op den Camp H.J."/>
            <person name="Heylen K."/>
        </authorList>
    </citation>
    <scope>NUCLEOTIDE SEQUENCE [LARGE SCALE GENOMIC DNA]</scope>
    <source>
        <strain evidence="1 2">R-67177</strain>
    </source>
</reference>
<comment type="caution">
    <text evidence="1">The sequence shown here is derived from an EMBL/GenBank/DDBJ whole genome shotgun (WGS) entry which is preliminary data.</text>
</comment>
<evidence type="ECO:0008006" key="3">
    <source>
        <dbReference type="Google" id="ProtNLM"/>
    </source>
</evidence>
<dbReference type="EMBL" id="LPWD01000283">
    <property type="protein sequence ID" value="ODS02524.1"/>
    <property type="molecule type" value="Genomic_DNA"/>
</dbReference>
<dbReference type="AlphaFoldDB" id="A0A1E3W9N0"/>
<protein>
    <recommendedName>
        <fullName evidence="3">DUF3108 domain-containing protein</fullName>
    </recommendedName>
</protein>